<dbReference type="InterPro" id="IPR032567">
    <property type="entry name" value="RTL1-rel"/>
</dbReference>
<sequence length="538" mass="61575">MSLSDDIIMNEQDNTDIRGMKEIPIYNGKRDSNTLANWIDKVYRLGRLYQWTPSKAKDLTLLRLDGAAYTWARKTEEQQPFFSFDDLATQLRGRFLPVITLDAARIKLEKLKQVGSVDSYLDEFEIIASAISDLSPAEKLFKFKQGLKPAIREHVNTYATDGLTMEAAIRYAKAKDSASVFSRLDPSHAAASFVPEPMDLDAMDRPRQHVNQRIGFRGPDDRRRYKETRRCYNCGLTGHLLANCRAPKNDLARRLANEHPAAWLHKRPDHVSSMRSGHRYSDVDDEEDDDNKDVYFKRYLRNDPDNMCKDNGAPMPSDRSTIDALLLTAETDLPLYEGCCGHDTLKVLIDDGASASYLSDRWAHLGKTSRQVNNRFVETANGQQTAIKEQVAIKITFGPCSYIVQPYVFKTKFDLILGRDWLKQALPVPNWLKDTWTIKQQSRRYTLYPSNRPRGSELPFLVSAMQTKKLVRKRNPCFMVTLNNLDTPVAPDNKEPWRSLPNEYPSVFRDDLPGLPPHRDTQHAINTGDARPVYRVVF</sequence>
<dbReference type="Pfam" id="PF03732">
    <property type="entry name" value="Retrotrans_gag"/>
    <property type="match status" value="1"/>
</dbReference>
<dbReference type="Gene3D" id="4.10.60.10">
    <property type="entry name" value="Zinc finger, CCHC-type"/>
    <property type="match status" value="1"/>
</dbReference>
<accession>A0A163L1J0</accession>
<organism evidence="3">
    <name type="scientific">Absidia glauca</name>
    <name type="common">Pin mould</name>
    <dbReference type="NCBI Taxonomy" id="4829"/>
    <lineage>
        <taxon>Eukaryota</taxon>
        <taxon>Fungi</taxon>
        <taxon>Fungi incertae sedis</taxon>
        <taxon>Mucoromycota</taxon>
        <taxon>Mucoromycotina</taxon>
        <taxon>Mucoromycetes</taxon>
        <taxon>Mucorales</taxon>
        <taxon>Cunninghamellaceae</taxon>
        <taxon>Absidia</taxon>
    </lineage>
</organism>
<dbReference type="STRING" id="4829.A0A163L1J0"/>
<keyword evidence="1" id="KW-0862">Zinc</keyword>
<name>A0A163L1J0_ABSGL</name>
<dbReference type="CDD" id="cd00303">
    <property type="entry name" value="retropepsin_like"/>
    <property type="match status" value="1"/>
</dbReference>
<dbReference type="GO" id="GO:0008270">
    <property type="term" value="F:zinc ion binding"/>
    <property type="evidence" value="ECO:0007669"/>
    <property type="project" value="UniProtKB-KW"/>
</dbReference>
<dbReference type="InParanoid" id="A0A163L1J0"/>
<evidence type="ECO:0000313" key="3">
    <source>
        <dbReference type="EMBL" id="SAM03460.1"/>
    </source>
</evidence>
<dbReference type="Gene3D" id="2.40.70.10">
    <property type="entry name" value="Acid Proteases"/>
    <property type="match status" value="1"/>
</dbReference>
<dbReference type="PROSITE" id="PS50158">
    <property type="entry name" value="ZF_CCHC"/>
    <property type="match status" value="1"/>
</dbReference>
<protein>
    <recommendedName>
        <fullName evidence="2">CCHC-type domain-containing protein</fullName>
    </recommendedName>
</protein>
<gene>
    <name evidence="3" type="primary">ABSGL_09299.1 scaffold 11100</name>
</gene>
<dbReference type="SUPFAM" id="SSF50630">
    <property type="entry name" value="Acid proteases"/>
    <property type="match status" value="1"/>
</dbReference>
<dbReference type="SUPFAM" id="SSF57756">
    <property type="entry name" value="Retrovirus zinc finger-like domains"/>
    <property type="match status" value="1"/>
</dbReference>
<dbReference type="EMBL" id="LT554192">
    <property type="protein sequence ID" value="SAM03460.1"/>
    <property type="molecule type" value="Genomic_DNA"/>
</dbReference>
<dbReference type="GO" id="GO:0003676">
    <property type="term" value="F:nucleic acid binding"/>
    <property type="evidence" value="ECO:0007669"/>
    <property type="project" value="InterPro"/>
</dbReference>
<keyword evidence="1" id="KW-0863">Zinc-finger</keyword>
<dbReference type="InterPro" id="IPR021109">
    <property type="entry name" value="Peptidase_aspartic_dom_sf"/>
</dbReference>
<dbReference type="InterPro" id="IPR005162">
    <property type="entry name" value="Retrotrans_gag_dom"/>
</dbReference>
<dbReference type="Proteomes" id="UP000078561">
    <property type="component" value="Unassembled WGS sequence"/>
</dbReference>
<dbReference type="PANTHER" id="PTHR15503:SF22">
    <property type="entry name" value="TRANSPOSON TY3-I GAG POLYPROTEIN"/>
    <property type="match status" value="1"/>
</dbReference>
<dbReference type="InterPro" id="IPR036875">
    <property type="entry name" value="Znf_CCHC_sf"/>
</dbReference>
<dbReference type="Pfam" id="PF08284">
    <property type="entry name" value="RVP_2"/>
    <property type="match status" value="1"/>
</dbReference>
<dbReference type="InterPro" id="IPR001878">
    <property type="entry name" value="Znf_CCHC"/>
</dbReference>
<evidence type="ECO:0000259" key="2">
    <source>
        <dbReference type="PROSITE" id="PS50158"/>
    </source>
</evidence>
<reference evidence="3" key="1">
    <citation type="submission" date="2016-04" db="EMBL/GenBank/DDBJ databases">
        <authorList>
            <person name="Evans L.H."/>
            <person name="Alamgir A."/>
            <person name="Owens N."/>
            <person name="Weber N.D."/>
            <person name="Virtaneva K."/>
            <person name="Barbian K."/>
            <person name="Babar A."/>
            <person name="Rosenke K."/>
        </authorList>
    </citation>
    <scope>NUCLEOTIDE SEQUENCE [LARGE SCALE GENOMIC DNA]</scope>
    <source>
        <strain evidence="3">CBS 101.48</strain>
    </source>
</reference>
<feature type="non-terminal residue" evidence="3">
    <location>
        <position position="538"/>
    </location>
</feature>
<dbReference type="AlphaFoldDB" id="A0A163L1J0"/>
<keyword evidence="4" id="KW-1185">Reference proteome</keyword>
<proteinExistence type="predicted"/>
<keyword evidence="1" id="KW-0479">Metal-binding</keyword>
<feature type="domain" description="CCHC-type" evidence="2">
    <location>
        <begin position="229"/>
        <end position="245"/>
    </location>
</feature>
<dbReference type="OrthoDB" id="2290329at2759"/>
<dbReference type="OMA" id="FDEEICH"/>
<evidence type="ECO:0000313" key="4">
    <source>
        <dbReference type="Proteomes" id="UP000078561"/>
    </source>
</evidence>
<dbReference type="PANTHER" id="PTHR15503">
    <property type="entry name" value="LDOC1 RELATED"/>
    <property type="match status" value="1"/>
</dbReference>
<dbReference type="SMART" id="SM00343">
    <property type="entry name" value="ZnF_C2HC"/>
    <property type="match status" value="1"/>
</dbReference>
<evidence type="ECO:0000256" key="1">
    <source>
        <dbReference type="PROSITE-ProRule" id="PRU00047"/>
    </source>
</evidence>